<dbReference type="Proteomes" id="UP001303373">
    <property type="component" value="Chromosome 13"/>
</dbReference>
<feature type="domain" description="Vacuolar protein sorting protein 11 C-terminal" evidence="9">
    <location>
        <begin position="927"/>
        <end position="970"/>
    </location>
</feature>
<dbReference type="InterPro" id="IPR016528">
    <property type="entry name" value="VPS11"/>
</dbReference>
<keyword evidence="2 8" id="KW-0813">Transport</keyword>
<dbReference type="InterPro" id="IPR024763">
    <property type="entry name" value="VPS11_C"/>
</dbReference>
<accession>A0AAQ3RCC8</accession>
<evidence type="ECO:0000313" key="11">
    <source>
        <dbReference type="EMBL" id="WPH04666.1"/>
    </source>
</evidence>
<keyword evidence="4" id="KW-0863">Zinc-finger</keyword>
<dbReference type="GO" id="GO:0000329">
    <property type="term" value="C:fungal-type vacuole membrane"/>
    <property type="evidence" value="ECO:0007669"/>
    <property type="project" value="UniProtKB-UniRule"/>
</dbReference>
<keyword evidence="7 8" id="KW-0472">Membrane</keyword>
<dbReference type="EMBL" id="CP138592">
    <property type="protein sequence ID" value="WPH04666.1"/>
    <property type="molecule type" value="Genomic_DNA"/>
</dbReference>
<keyword evidence="6 8" id="KW-0653">Protein transport</keyword>
<dbReference type="Gene3D" id="3.30.40.10">
    <property type="entry name" value="Zinc/RING finger domain, C3HC4 (zinc finger)"/>
    <property type="match status" value="1"/>
</dbReference>
<comment type="catalytic activity">
    <reaction evidence="8">
        <text>S-ubiquitinyl-[E2 ubiquitin-conjugating enzyme]-L-cysteine + [acceptor protein]-L-lysine = [E2 ubiquitin-conjugating enzyme]-L-cysteine + N(6)-ubiquitinyl-[acceptor protein]-L-lysine.</text>
        <dbReference type="EC" id="2.3.2.27"/>
    </reaction>
</comment>
<dbReference type="InterPro" id="IPR011990">
    <property type="entry name" value="TPR-like_helical_dom_sf"/>
</dbReference>
<dbReference type="Pfam" id="PF12451">
    <property type="entry name" value="VPS11_C"/>
    <property type="match status" value="1"/>
</dbReference>
<evidence type="ECO:0000256" key="8">
    <source>
        <dbReference type="PIRNR" id="PIRNR007860"/>
    </source>
</evidence>
<dbReference type="InterPro" id="IPR057307">
    <property type="entry name" value="PEP5_VPS11_N"/>
</dbReference>
<protein>
    <recommendedName>
        <fullName evidence="8">E3 ubiquitin-protein ligase PEP5</fullName>
        <ecNumber evidence="8">2.3.2.27</ecNumber>
    </recommendedName>
</protein>
<dbReference type="PANTHER" id="PTHR23323:SF24">
    <property type="entry name" value="VACUOLAR PROTEIN SORTING-ASSOCIATED PROTEIN 11 HOMOLOG"/>
    <property type="match status" value="1"/>
</dbReference>
<comment type="similarity">
    <text evidence="8">Belongs to the VPS11 family.</text>
</comment>
<dbReference type="GO" id="GO:0030674">
    <property type="term" value="F:protein-macromolecule adaptor activity"/>
    <property type="evidence" value="ECO:0007669"/>
    <property type="project" value="TreeGrafter"/>
</dbReference>
<evidence type="ECO:0000256" key="2">
    <source>
        <dbReference type="ARBA" id="ARBA00022448"/>
    </source>
</evidence>
<dbReference type="FunFam" id="1.25.40.10:FF:000440">
    <property type="entry name" value="E3 ubiquitin-protein ligase PEP5"/>
    <property type="match status" value="1"/>
</dbReference>
<keyword evidence="5" id="KW-0862">Zinc</keyword>
<evidence type="ECO:0000259" key="10">
    <source>
        <dbReference type="Pfam" id="PF23341"/>
    </source>
</evidence>
<keyword evidence="8" id="KW-0926">Vacuole</keyword>
<dbReference type="InterPro" id="IPR013083">
    <property type="entry name" value="Znf_RING/FYVE/PHD"/>
</dbReference>
<evidence type="ECO:0000259" key="9">
    <source>
        <dbReference type="Pfam" id="PF12451"/>
    </source>
</evidence>
<dbReference type="Pfam" id="PF23356">
    <property type="entry name" value="TPR_PEP5_VPS11"/>
    <property type="match status" value="2"/>
</dbReference>
<dbReference type="InterPro" id="IPR015943">
    <property type="entry name" value="WD40/YVTN_repeat-like_dom_sf"/>
</dbReference>
<dbReference type="Gene3D" id="1.25.40.10">
    <property type="entry name" value="Tetratricopeptide repeat domain"/>
    <property type="match status" value="1"/>
</dbReference>
<sequence>MALTSWKEFAFFDVSQVRLPDGDGSVALDSGSVSCVTAGSDKIIVGTPNGIVHLLDPSFEETRHWKAHDIGAVTHVKQVPDTAYLVTLSEDLSQEPSLKVWNLDQVEKKTGNPSCLCSVTVQNGRKNFPVSAFAVAHDLTQVAVGFGNGSVTVVRGDFIHDRGTKQRTVFESEEPITGLEFREAKSTALYIGTTSRLLSLAISGKAQGTPARTLDENGCAVGCLTLEHQTNDIIIARDDGIYRIGPRGKARLDAYEIPKKMIKTSGDYMLIVTPPADTTKKFSLMRAFGGTQAQDILNTSNFIILNSDMKFIALKDSIKSQVSSVFTIWGDIFVHTLEGNLFRYHEKSFQQKLEILYRRDLYTMAIVMAQRERIDVVQQNIIYRKFGDYLYQKGDYDIAMQQYLRAIDNTEPSQIIRKFLDNQRINNLIAYLEELHEHHKATSDHTTLLLNCYAKLKDVGKLEEFIKQPGDLKFDLDTAIVMCRQGGYFDQAAFLARRHNEHGLVIDILIEDLKQYAEALAYIVRLQPEQAHENFMKYGTVLLAHCPKDTTQLFIDYFTGKFRPKQDAVIVQETPVVSESGGFGTAAKSAVQNLAALVPLPNINMSANPMQWASSANAEKTTVSQAQVVETTTEDEFVEYEVPKPRNAFSAFVDHPDEFIVFLEACIDSDGVKSESRTDLYTTLFEMYLHKASTTKSEEKTEWERKAKQLIASKDVPIDTSNIMLLSDLEKFRDGTLLVNERHGLRFDIFRSYTAARDTVGAIKALKKYGPEEPQLYPAALAYFTSSPQILQEAGDEVDAVLKKIDDDGLMAPLQVIQTLSTNAVATMGLVKKYLSSTVERERSEIAQNRRLITSYRADTIQKMEEMEKMSKEPASFSATRCAWCARTLDLPTVHFLCKHSFHQTCLNIPVEDDAQDVECPKCATQNQTVRQIRQAQEESAGRHELFMDALGRSADGFSTVSDWFGRGVMGVAQSASD</sequence>
<dbReference type="CDD" id="cd16688">
    <property type="entry name" value="RING-H2_Vps11"/>
    <property type="match status" value="1"/>
</dbReference>
<dbReference type="InterPro" id="IPR011047">
    <property type="entry name" value="Quinoprotein_ADH-like_sf"/>
</dbReference>
<keyword evidence="8" id="KW-0833">Ubl conjugation pathway</keyword>
<dbReference type="GO" id="GO:0033263">
    <property type="term" value="C:CORVET complex"/>
    <property type="evidence" value="ECO:0007669"/>
    <property type="project" value="UniProtKB-UniRule"/>
</dbReference>
<dbReference type="GO" id="GO:0007033">
    <property type="term" value="P:vacuole organization"/>
    <property type="evidence" value="ECO:0007669"/>
    <property type="project" value="TreeGrafter"/>
</dbReference>
<reference evidence="11 12" key="1">
    <citation type="submission" date="2023-11" db="EMBL/GenBank/DDBJ databases">
        <title>An acidophilic fungus is an integral part of prey digestion in a carnivorous sundew plant.</title>
        <authorList>
            <person name="Tsai I.J."/>
        </authorList>
    </citation>
    <scope>NUCLEOTIDE SEQUENCE [LARGE SCALE GENOMIC DNA]</scope>
    <source>
        <strain evidence="11">169a</strain>
    </source>
</reference>
<evidence type="ECO:0000256" key="1">
    <source>
        <dbReference type="ARBA" id="ARBA00004184"/>
    </source>
</evidence>
<dbReference type="GO" id="GO:0048284">
    <property type="term" value="P:organelle fusion"/>
    <property type="evidence" value="ECO:0007669"/>
    <property type="project" value="TreeGrafter"/>
</dbReference>
<dbReference type="GO" id="GO:0006886">
    <property type="term" value="P:intracellular protein transport"/>
    <property type="evidence" value="ECO:0007669"/>
    <property type="project" value="UniProtKB-UniRule"/>
</dbReference>
<evidence type="ECO:0000313" key="12">
    <source>
        <dbReference type="Proteomes" id="UP001303373"/>
    </source>
</evidence>
<comment type="subcellular location">
    <subcellularLocation>
        <location evidence="1">Endomembrane system</location>
        <topology evidence="1">Peripheral membrane protein</topology>
    </subcellularLocation>
    <subcellularLocation>
        <location evidence="8">Vacuole membrane</location>
        <topology evidence="8">Peripheral membrane protein</topology>
        <orientation evidence="8">Cytoplasmic side</orientation>
    </subcellularLocation>
</comment>
<dbReference type="PANTHER" id="PTHR23323">
    <property type="entry name" value="VACUOLAR PROTEIN SORTING-ASSOCIATED PROTEIN"/>
    <property type="match status" value="1"/>
</dbReference>
<dbReference type="GO" id="GO:0006904">
    <property type="term" value="P:vesicle docking involved in exocytosis"/>
    <property type="evidence" value="ECO:0007669"/>
    <property type="project" value="TreeGrafter"/>
</dbReference>
<evidence type="ECO:0000256" key="5">
    <source>
        <dbReference type="ARBA" id="ARBA00022833"/>
    </source>
</evidence>
<evidence type="ECO:0000256" key="7">
    <source>
        <dbReference type="ARBA" id="ARBA00023136"/>
    </source>
</evidence>
<keyword evidence="12" id="KW-1185">Reference proteome</keyword>
<dbReference type="AlphaFoldDB" id="A0AAQ3RCC8"/>
<dbReference type="GO" id="GO:0061630">
    <property type="term" value="F:ubiquitin protein ligase activity"/>
    <property type="evidence" value="ECO:0007669"/>
    <property type="project" value="UniProtKB-EC"/>
</dbReference>
<gene>
    <name evidence="11" type="ORF">R9X50_00755900</name>
</gene>
<dbReference type="SUPFAM" id="SSF48371">
    <property type="entry name" value="ARM repeat"/>
    <property type="match status" value="1"/>
</dbReference>
<dbReference type="GO" id="GO:0030897">
    <property type="term" value="C:HOPS complex"/>
    <property type="evidence" value="ECO:0007669"/>
    <property type="project" value="UniProtKB-UniRule"/>
</dbReference>
<evidence type="ECO:0000256" key="3">
    <source>
        <dbReference type="ARBA" id="ARBA00022723"/>
    </source>
</evidence>
<evidence type="ECO:0000256" key="6">
    <source>
        <dbReference type="ARBA" id="ARBA00022927"/>
    </source>
</evidence>
<name>A0AAQ3RCC8_9PEZI</name>
<dbReference type="Pfam" id="PF23341">
    <property type="entry name" value="PEP5_VPS11_N"/>
    <property type="match status" value="1"/>
</dbReference>
<dbReference type="Gene3D" id="2.130.10.10">
    <property type="entry name" value="YVTN repeat-like/Quinoprotein amine dehydrogenase"/>
    <property type="match status" value="1"/>
</dbReference>
<keyword evidence="8" id="KW-0808">Transferase</keyword>
<proteinExistence type="inferred from homology"/>
<dbReference type="SUPFAM" id="SSF57850">
    <property type="entry name" value="RING/U-box"/>
    <property type="match status" value="1"/>
</dbReference>
<dbReference type="InterPro" id="IPR057308">
    <property type="entry name" value="CHCR_PEP5_VPS11"/>
</dbReference>
<dbReference type="EC" id="2.3.2.27" evidence="8"/>
<comment type="subunit">
    <text evidence="8">Component of the homotypic vacuole fusion and vacuole protein sorting (HOPS) complex. Component of the class C core vacuole/endosome tethering (CORVET) complex.</text>
</comment>
<evidence type="ECO:0000256" key="4">
    <source>
        <dbReference type="ARBA" id="ARBA00022771"/>
    </source>
</evidence>
<organism evidence="11 12">
    <name type="scientific">Acrodontium crateriforme</name>
    <dbReference type="NCBI Taxonomy" id="150365"/>
    <lineage>
        <taxon>Eukaryota</taxon>
        <taxon>Fungi</taxon>
        <taxon>Dikarya</taxon>
        <taxon>Ascomycota</taxon>
        <taxon>Pezizomycotina</taxon>
        <taxon>Dothideomycetes</taxon>
        <taxon>Dothideomycetidae</taxon>
        <taxon>Mycosphaerellales</taxon>
        <taxon>Teratosphaeriaceae</taxon>
        <taxon>Acrodontium</taxon>
    </lineage>
</organism>
<keyword evidence="3" id="KW-0479">Metal-binding</keyword>
<dbReference type="SUPFAM" id="SSF50998">
    <property type="entry name" value="Quinoprotein alcohol dehydrogenase-like"/>
    <property type="match status" value="1"/>
</dbReference>
<dbReference type="GO" id="GO:0007032">
    <property type="term" value="P:endosome organization"/>
    <property type="evidence" value="ECO:0007669"/>
    <property type="project" value="TreeGrafter"/>
</dbReference>
<dbReference type="PIRSF" id="PIRSF007860">
    <property type="entry name" value="VPS11"/>
    <property type="match status" value="1"/>
</dbReference>
<dbReference type="InterPro" id="IPR016024">
    <property type="entry name" value="ARM-type_fold"/>
</dbReference>
<feature type="domain" description="PEP5/VPS11 N-terminal" evidence="10">
    <location>
        <begin position="6"/>
        <end position="346"/>
    </location>
</feature>
<dbReference type="GO" id="GO:0008270">
    <property type="term" value="F:zinc ion binding"/>
    <property type="evidence" value="ECO:0007669"/>
    <property type="project" value="UniProtKB-KW"/>
</dbReference>